<proteinExistence type="predicted"/>
<accession>A0ABN0C5B3</accession>
<dbReference type="RefSeq" id="WP_002528825.1">
    <property type="nucleotide sequence ID" value="NZ_GL383182.1"/>
</dbReference>
<comment type="caution">
    <text evidence="2">The sequence shown here is derived from an EMBL/GenBank/DDBJ whole genome shotgun (WGS) entry which is preliminary data.</text>
</comment>
<feature type="transmembrane region" description="Helical" evidence="1">
    <location>
        <begin position="67"/>
        <end position="85"/>
    </location>
</feature>
<feature type="transmembrane region" description="Helical" evidence="1">
    <location>
        <begin position="91"/>
        <end position="111"/>
    </location>
</feature>
<keyword evidence="1" id="KW-1133">Transmembrane helix</keyword>
<organism evidence="2 3">
    <name type="scientific">Cutibacterium modestum HL044PA1</name>
    <dbReference type="NCBI Taxonomy" id="765109"/>
    <lineage>
        <taxon>Bacteria</taxon>
        <taxon>Bacillati</taxon>
        <taxon>Actinomycetota</taxon>
        <taxon>Actinomycetes</taxon>
        <taxon>Propionibacteriales</taxon>
        <taxon>Propionibacteriaceae</taxon>
        <taxon>Cutibacterium</taxon>
        <taxon>Cutibacterium modestum</taxon>
    </lineage>
</organism>
<dbReference type="Proteomes" id="UP000003179">
    <property type="component" value="Unassembled WGS sequence"/>
</dbReference>
<evidence type="ECO:0000313" key="3">
    <source>
        <dbReference type="Proteomes" id="UP000003179"/>
    </source>
</evidence>
<keyword evidence="3" id="KW-1185">Reference proteome</keyword>
<evidence type="ECO:0000313" key="2">
    <source>
        <dbReference type="EMBL" id="EFS92358.1"/>
    </source>
</evidence>
<sequence length="124" mass="13598">MPTRLDPRTPAKAGSRSFLDLCRGLGWPWIVVLVLGFAWSPLSIPALFVTWWLAWRHPFAAGRLTKALTAVTVAVIIGGAIESPVRTALAQFAWMSRLGCGIMLGLGFLLIDRQLTPTDPRTSR</sequence>
<dbReference type="EMBL" id="ADZU01000024">
    <property type="protein sequence ID" value="EFS92358.1"/>
    <property type="molecule type" value="Genomic_DNA"/>
</dbReference>
<keyword evidence="1" id="KW-0472">Membrane</keyword>
<protein>
    <submittedName>
        <fullName evidence="2">Uncharacterized protein</fullName>
    </submittedName>
</protein>
<reference evidence="2" key="1">
    <citation type="submission" date="2010-08" db="EMBL/GenBank/DDBJ databases">
        <authorList>
            <person name="Weinstock G."/>
            <person name="Sodergren E."/>
            <person name="Clifton S."/>
            <person name="Fulton L."/>
            <person name="Fulton B."/>
            <person name="Courtney L."/>
            <person name="Fronick C."/>
            <person name="Harrison M."/>
            <person name="Strong C."/>
            <person name="Farmer C."/>
            <person name="Delahaunty K."/>
            <person name="Markovic C."/>
            <person name="Hall O."/>
            <person name="Minx P."/>
            <person name="Tomlinson C."/>
            <person name="Mitreva M."/>
            <person name="Hou S."/>
            <person name="Chen J."/>
            <person name="Wollam A."/>
            <person name="Pepin K.H."/>
            <person name="Johnson M."/>
            <person name="Bhonagiri V."/>
            <person name="Zhang X."/>
            <person name="Suruliraj S."/>
            <person name="Warren W."/>
            <person name="Chinwalla A."/>
            <person name="Mardis E.R."/>
            <person name="Wilson R.K."/>
        </authorList>
    </citation>
    <scope>NUCLEOTIDE SEQUENCE [LARGE SCALE GENOMIC DNA]</scope>
    <source>
        <strain evidence="2">HL044PA1</strain>
    </source>
</reference>
<keyword evidence="1" id="KW-0812">Transmembrane</keyword>
<name>A0ABN0C5B3_9ACTN</name>
<gene>
    <name evidence="2" type="ORF">HMPREF9607_01443</name>
</gene>
<evidence type="ECO:0000256" key="1">
    <source>
        <dbReference type="SAM" id="Phobius"/>
    </source>
</evidence>
<dbReference type="GeneID" id="92879867"/>
<feature type="transmembrane region" description="Helical" evidence="1">
    <location>
        <begin position="27"/>
        <end position="55"/>
    </location>
</feature>